<dbReference type="OrthoDB" id="8736147at2"/>
<dbReference type="Proteomes" id="UP000189818">
    <property type="component" value="Unassembled WGS sequence"/>
</dbReference>
<sequence length="381" mass="40823">MMAGYDRLYYLRKAWPLFPGIVRPVAAPFLAPHYAERRAARGPLRAAVDAVVGLGFHLWIPRRAARVQRRFGLDDAWRRRAIAIARARFADPNDIALFRIEEAGQLDLYVRRFEDAAINRRINPLGWTAGCALADKGRFAERCRAAGLPCPETVATVTGGAVEIRADPADRPLIAKPVRGEGGEGLHMLGPVADGAALRARLRGLKQDMLVQPLITVHPALADIALGALPTVRIVTMIDEAGTPEVVSATFRCASDPRARVDNMKAGGLIVPVALADGALGRACFGYGGQDHDIHPATGAPIAGRTLPDWDAATALVVDAHARAFADYVLIGWDVAFTPQGPLLIEGNGKPGVLMPQRAARRGLGEGRYGALLAHHLATKS</sequence>
<organism evidence="2 3">
    <name type="scientific">Rhizorhabdus histidinilytica</name>
    <dbReference type="NCBI Taxonomy" id="439228"/>
    <lineage>
        <taxon>Bacteria</taxon>
        <taxon>Pseudomonadati</taxon>
        <taxon>Pseudomonadota</taxon>
        <taxon>Alphaproteobacteria</taxon>
        <taxon>Sphingomonadales</taxon>
        <taxon>Sphingomonadaceae</taxon>
        <taxon>Rhizorhabdus</taxon>
    </lineage>
</organism>
<name>A0A1T5FH40_9SPHN</name>
<dbReference type="EMBL" id="FUYM01000009">
    <property type="protein sequence ID" value="SKB95427.1"/>
    <property type="molecule type" value="Genomic_DNA"/>
</dbReference>
<dbReference type="STRING" id="439228.SAMN06295920_109191"/>
<protein>
    <submittedName>
        <fullName evidence="2">Sugar-transfer associated ATP-grasp</fullName>
    </submittedName>
</protein>
<evidence type="ECO:0000313" key="3">
    <source>
        <dbReference type="Proteomes" id="UP000189818"/>
    </source>
</evidence>
<feature type="domain" description="Alpha-L-glutamate ligase-related protein ATP-grasp" evidence="1">
    <location>
        <begin position="204"/>
        <end position="364"/>
    </location>
</feature>
<reference evidence="3" key="1">
    <citation type="submission" date="2017-02" db="EMBL/GenBank/DDBJ databases">
        <authorList>
            <person name="Varghese N."/>
            <person name="Submissions S."/>
        </authorList>
    </citation>
    <scope>NUCLEOTIDE SEQUENCE [LARGE SCALE GENOMIC DNA]</scope>
    <source>
        <strain evidence="3">UM2</strain>
    </source>
</reference>
<dbReference type="AlphaFoldDB" id="A0A1T5FH40"/>
<dbReference type="InterPro" id="IPR039523">
    <property type="entry name" value="RimK-rel_E_lig_ATP-grasp"/>
</dbReference>
<dbReference type="RefSeq" id="WP_079649772.1">
    <property type="nucleotide sequence ID" value="NZ_FUYM01000009.1"/>
</dbReference>
<dbReference type="Pfam" id="PF14397">
    <property type="entry name" value="ATPgrasp_ST"/>
    <property type="match status" value="1"/>
</dbReference>
<keyword evidence="3" id="KW-1185">Reference proteome</keyword>
<proteinExistence type="predicted"/>
<dbReference type="SUPFAM" id="SSF56059">
    <property type="entry name" value="Glutathione synthetase ATP-binding domain-like"/>
    <property type="match status" value="1"/>
</dbReference>
<evidence type="ECO:0000259" key="1">
    <source>
        <dbReference type="Pfam" id="PF14397"/>
    </source>
</evidence>
<gene>
    <name evidence="2" type="ORF">SAMN06295920_109191</name>
</gene>
<evidence type="ECO:0000313" key="2">
    <source>
        <dbReference type="EMBL" id="SKB95427.1"/>
    </source>
</evidence>
<accession>A0A1T5FH40</accession>